<evidence type="ECO:0000256" key="5">
    <source>
        <dbReference type="ARBA" id="ARBA00022741"/>
    </source>
</evidence>
<dbReference type="SMART" id="SM01411">
    <property type="entry name" value="Ephrin_rec_like"/>
    <property type="match status" value="2"/>
</dbReference>
<feature type="signal peptide" evidence="10">
    <location>
        <begin position="1"/>
        <end position="23"/>
    </location>
</feature>
<dbReference type="GO" id="GO:0140359">
    <property type="term" value="F:ABC-type transporter activity"/>
    <property type="evidence" value="ECO:0007669"/>
    <property type="project" value="InterPro"/>
</dbReference>
<feature type="transmembrane region" description="Helical" evidence="9">
    <location>
        <begin position="851"/>
        <end position="876"/>
    </location>
</feature>
<feature type="transmembrane region" description="Helical" evidence="9">
    <location>
        <begin position="670"/>
        <end position="690"/>
    </location>
</feature>
<evidence type="ECO:0000313" key="13">
    <source>
        <dbReference type="Proteomes" id="UP001159428"/>
    </source>
</evidence>
<protein>
    <recommendedName>
        <fullName evidence="11">ABC transporter domain-containing protein</fullName>
    </recommendedName>
</protein>
<dbReference type="Proteomes" id="UP001159428">
    <property type="component" value="Unassembled WGS sequence"/>
</dbReference>
<feature type="transmembrane region" description="Helical" evidence="9">
    <location>
        <begin position="711"/>
        <end position="736"/>
    </location>
</feature>
<dbReference type="EMBL" id="CALNXJ010000016">
    <property type="protein sequence ID" value="CAH3118129.1"/>
    <property type="molecule type" value="Genomic_DNA"/>
</dbReference>
<evidence type="ECO:0000256" key="9">
    <source>
        <dbReference type="SAM" id="Phobius"/>
    </source>
</evidence>
<evidence type="ECO:0000256" key="3">
    <source>
        <dbReference type="ARBA" id="ARBA00022448"/>
    </source>
</evidence>
<evidence type="ECO:0000313" key="12">
    <source>
        <dbReference type="EMBL" id="CAH3118129.1"/>
    </source>
</evidence>
<comment type="caution">
    <text evidence="12">The sequence shown here is derived from an EMBL/GenBank/DDBJ whole genome shotgun (WGS) entry which is preliminary data.</text>
</comment>
<accession>A0AAU9WLM4</accession>
<dbReference type="PANTHER" id="PTHR48041:SF91">
    <property type="entry name" value="ABC TRANSPORTER G FAMILY MEMBER 28"/>
    <property type="match status" value="1"/>
</dbReference>
<gene>
    <name evidence="12" type="ORF">PMEA_00007801</name>
</gene>
<feature type="transmembrane region" description="Helical" evidence="9">
    <location>
        <begin position="640"/>
        <end position="658"/>
    </location>
</feature>
<evidence type="ECO:0000256" key="1">
    <source>
        <dbReference type="ARBA" id="ARBA00004141"/>
    </source>
</evidence>
<keyword evidence="4 9" id="KW-0812">Transmembrane</keyword>
<dbReference type="PANTHER" id="PTHR48041">
    <property type="entry name" value="ABC TRANSPORTER G FAMILY MEMBER 28"/>
    <property type="match status" value="1"/>
</dbReference>
<evidence type="ECO:0000256" key="4">
    <source>
        <dbReference type="ARBA" id="ARBA00022692"/>
    </source>
</evidence>
<keyword evidence="3" id="KW-0813">Transport</keyword>
<dbReference type="AlphaFoldDB" id="A0AAU9WLM4"/>
<evidence type="ECO:0000256" key="2">
    <source>
        <dbReference type="ARBA" id="ARBA00005814"/>
    </source>
</evidence>
<keyword evidence="8 9" id="KW-0472">Membrane</keyword>
<dbReference type="GO" id="GO:0016020">
    <property type="term" value="C:membrane"/>
    <property type="evidence" value="ECO:0007669"/>
    <property type="project" value="UniProtKB-SubCell"/>
</dbReference>
<dbReference type="InterPro" id="IPR043926">
    <property type="entry name" value="ABCG_dom"/>
</dbReference>
<dbReference type="InterPro" id="IPR003439">
    <property type="entry name" value="ABC_transporter-like_ATP-bd"/>
</dbReference>
<dbReference type="SMART" id="SM00382">
    <property type="entry name" value="AAA"/>
    <property type="match status" value="1"/>
</dbReference>
<evidence type="ECO:0000259" key="11">
    <source>
        <dbReference type="PROSITE" id="PS50893"/>
    </source>
</evidence>
<dbReference type="InterPro" id="IPR050352">
    <property type="entry name" value="ABCG_transporters"/>
</dbReference>
<dbReference type="Gene3D" id="3.40.50.300">
    <property type="entry name" value="P-loop containing nucleotide triphosphate hydrolases"/>
    <property type="match status" value="1"/>
</dbReference>
<keyword evidence="7 9" id="KW-1133">Transmembrane helix</keyword>
<organism evidence="12 13">
    <name type="scientific">Pocillopora meandrina</name>
    <dbReference type="NCBI Taxonomy" id="46732"/>
    <lineage>
        <taxon>Eukaryota</taxon>
        <taxon>Metazoa</taxon>
        <taxon>Cnidaria</taxon>
        <taxon>Anthozoa</taxon>
        <taxon>Hexacorallia</taxon>
        <taxon>Scleractinia</taxon>
        <taxon>Astrocoeniina</taxon>
        <taxon>Pocilloporidae</taxon>
        <taxon>Pocillopora</taxon>
    </lineage>
</organism>
<comment type="similarity">
    <text evidence="2">Belongs to the ABC transporter superfamily. ABCG family. Eye pigment precursor importer (TC 3.A.1.204) subfamily.</text>
</comment>
<dbReference type="FunFam" id="3.40.50.300:FF:000367">
    <property type="entry name" value="ABC transporter G family member 24"/>
    <property type="match status" value="1"/>
</dbReference>
<dbReference type="GO" id="GO:0016887">
    <property type="term" value="F:ATP hydrolysis activity"/>
    <property type="evidence" value="ECO:0007669"/>
    <property type="project" value="InterPro"/>
</dbReference>
<dbReference type="InterPro" id="IPR017871">
    <property type="entry name" value="ABC_transporter-like_CS"/>
</dbReference>
<dbReference type="SUPFAM" id="SSF52540">
    <property type="entry name" value="P-loop containing nucleoside triphosphate hydrolases"/>
    <property type="match status" value="1"/>
</dbReference>
<keyword evidence="6" id="KW-0067">ATP-binding</keyword>
<name>A0AAU9WLM4_9CNID</name>
<evidence type="ECO:0000256" key="7">
    <source>
        <dbReference type="ARBA" id="ARBA00022989"/>
    </source>
</evidence>
<feature type="domain" description="ABC transporter" evidence="11">
    <location>
        <begin position="293"/>
        <end position="536"/>
    </location>
</feature>
<feature type="chain" id="PRO_5043426399" description="ABC transporter domain-containing protein" evidence="10">
    <location>
        <begin position="24"/>
        <end position="883"/>
    </location>
</feature>
<feature type="transmembrane region" description="Helical" evidence="9">
    <location>
        <begin position="748"/>
        <end position="771"/>
    </location>
</feature>
<comment type="subcellular location">
    <subcellularLocation>
        <location evidence="1">Membrane</location>
        <topology evidence="1">Multi-pass membrane protein</topology>
    </subcellularLocation>
</comment>
<dbReference type="Pfam" id="PF19055">
    <property type="entry name" value="ABC2_membrane_7"/>
    <property type="match status" value="2"/>
</dbReference>
<dbReference type="CDD" id="cd03213">
    <property type="entry name" value="ABCG_EPDR"/>
    <property type="match status" value="1"/>
</dbReference>
<dbReference type="InterPro" id="IPR027417">
    <property type="entry name" value="P-loop_NTPase"/>
</dbReference>
<evidence type="ECO:0000256" key="8">
    <source>
        <dbReference type="ARBA" id="ARBA00023136"/>
    </source>
</evidence>
<dbReference type="Pfam" id="PF00005">
    <property type="entry name" value="ABC_tran"/>
    <property type="match status" value="1"/>
</dbReference>
<reference evidence="12 13" key="1">
    <citation type="submission" date="2022-05" db="EMBL/GenBank/DDBJ databases">
        <authorList>
            <consortium name="Genoscope - CEA"/>
            <person name="William W."/>
        </authorList>
    </citation>
    <scope>NUCLEOTIDE SEQUENCE [LARGE SCALE GENOMIC DNA]</scope>
</reference>
<keyword evidence="5" id="KW-0547">Nucleotide-binding</keyword>
<keyword evidence="13" id="KW-1185">Reference proteome</keyword>
<proteinExistence type="inferred from homology"/>
<feature type="transmembrane region" description="Helical" evidence="9">
    <location>
        <begin position="221"/>
        <end position="242"/>
    </location>
</feature>
<sequence length="883" mass="97833">MTFRMVTTICFILGLSVTRVVYGEKCGDVFDDLPASCCPTKYIDVCCPFAKLCDATAATPTPSMMTSSPTQRSRGKPFCMKPQNSSACEAGFFFNKSLKRLEPCPDGFYCPQDQLCIIPCPKGAYCVRDKIVNATKKSPQLCRESGKCCSPSQSIPIFDSSKYICPGAQLPVPCPPGNYCPNVTIQKTCPSGYFCRNGSVKPQECPILSICKKGSSAPVSAPGGVLLIFAILLVMLLLLLCFNHEEKLIEWCERYVTKRLFAKRRLRMEEGIRKNTLDKYREEAEPKTQTITIRFQNLSLSLKKTKVAILQGVSGQLLPGEVTAVMGPSGSGKTTFLNTLSGKAYYGKRAGSLFINDNFVQDLGVFRNITGFVPQEDIMHRTLTVKEVLIYQANLRLPSSISQEEKKRKVNEVLDLLDLAHVKNTKIGDEESRGISGGQRKRVNIGMELVTDPTLLFLDEPTSGLDSTSSLMVVDALKAVAEEKKLTIVCVIHQPRFEIFSKFHKVLFLAPGGRTVFLGSIPEAENYFDMIGFQTPERVNPADFYMDVIGGLCKGSEEPTGTLPERWEEYAAENNAGAENTDCADGSQAVLVDGIEQLSLRSILGLFRRNQNKDQDRQMPNFLIQFITFLRREIRLQFRLSRSLLLDQFLVLLAGGTLGALRKEAPLDEFFTLVTLSSLAIGLTAMLSALRCFGSTRTTFWREAAAGVNRISYFVAVNVAQIPIIVITPVVYLSLLYPLIAPRAYFRFHYVATLGVQFACTGAGYCISAIFSPKNSQMASVTFALISSLVAGSSPTLCKMAESALGPVIYSLSYCRWYLEALFEKEAIRYPEVMARYVHGLSTRNGYTLNNYSSCVVVLFAMGFAYRLLALLFMLFTNRGKQH</sequence>
<keyword evidence="10" id="KW-0732">Signal</keyword>
<evidence type="ECO:0000256" key="10">
    <source>
        <dbReference type="SAM" id="SignalP"/>
    </source>
</evidence>
<dbReference type="PROSITE" id="PS50893">
    <property type="entry name" value="ABC_TRANSPORTER_2"/>
    <property type="match status" value="1"/>
</dbReference>
<evidence type="ECO:0000256" key="6">
    <source>
        <dbReference type="ARBA" id="ARBA00022840"/>
    </source>
</evidence>
<dbReference type="GO" id="GO:0005524">
    <property type="term" value="F:ATP binding"/>
    <property type="evidence" value="ECO:0007669"/>
    <property type="project" value="UniProtKB-KW"/>
</dbReference>
<dbReference type="InterPro" id="IPR003593">
    <property type="entry name" value="AAA+_ATPase"/>
</dbReference>
<dbReference type="PROSITE" id="PS00211">
    <property type="entry name" value="ABC_TRANSPORTER_1"/>
    <property type="match status" value="1"/>
</dbReference>